<evidence type="ECO:0000256" key="8">
    <source>
        <dbReference type="PROSITE-ProRule" id="PRU00284"/>
    </source>
</evidence>
<dbReference type="PANTHER" id="PTHR43531:SF14">
    <property type="entry name" value="METHYL-ACCEPTING CHEMOTAXIS PROTEIN I-RELATED"/>
    <property type="match status" value="1"/>
</dbReference>
<dbReference type="EMBL" id="LSTO01000001">
    <property type="protein sequence ID" value="OWW19276.1"/>
    <property type="molecule type" value="Genomic_DNA"/>
</dbReference>
<accession>A0A254T9F1</accession>
<evidence type="ECO:0000256" key="6">
    <source>
        <dbReference type="ARBA" id="ARBA00023136"/>
    </source>
</evidence>
<dbReference type="PRINTS" id="PR00260">
    <property type="entry name" value="CHEMTRNSDUCR"/>
</dbReference>
<gene>
    <name evidence="12" type="ORF">AYR66_06950</name>
</gene>
<evidence type="ECO:0000256" key="9">
    <source>
        <dbReference type="SAM" id="Coils"/>
    </source>
</evidence>
<dbReference type="InterPro" id="IPR051310">
    <property type="entry name" value="MCP_chemotaxis"/>
</dbReference>
<evidence type="ECO:0000313" key="12">
    <source>
        <dbReference type="EMBL" id="OWW19276.1"/>
    </source>
</evidence>
<dbReference type="InterPro" id="IPR004010">
    <property type="entry name" value="Double_Cache_2"/>
</dbReference>
<keyword evidence="5 10" id="KW-1133">Transmembrane helix</keyword>
<keyword evidence="6 10" id="KW-0472">Membrane</keyword>
<evidence type="ECO:0000256" key="2">
    <source>
        <dbReference type="ARBA" id="ARBA00022475"/>
    </source>
</evidence>
<evidence type="ECO:0000256" key="1">
    <source>
        <dbReference type="ARBA" id="ARBA00004651"/>
    </source>
</evidence>
<evidence type="ECO:0000259" key="11">
    <source>
        <dbReference type="PROSITE" id="PS50111"/>
    </source>
</evidence>
<dbReference type="Pfam" id="PF08269">
    <property type="entry name" value="dCache_2"/>
    <property type="match status" value="1"/>
</dbReference>
<keyword evidence="9" id="KW-0175">Coiled coil</keyword>
<dbReference type="PANTHER" id="PTHR43531">
    <property type="entry name" value="PROTEIN ICFG"/>
    <property type="match status" value="1"/>
</dbReference>
<dbReference type="InterPro" id="IPR004089">
    <property type="entry name" value="MCPsignal_dom"/>
</dbReference>
<dbReference type="PROSITE" id="PS50111">
    <property type="entry name" value="CHEMOTAXIS_TRANSDUC_2"/>
    <property type="match status" value="1"/>
</dbReference>
<dbReference type="InterPro" id="IPR033480">
    <property type="entry name" value="sCache_2"/>
</dbReference>
<dbReference type="SUPFAM" id="SSF58104">
    <property type="entry name" value="Methyl-accepting chemotaxis protein (MCP) signaling domain"/>
    <property type="match status" value="1"/>
</dbReference>
<dbReference type="GO" id="GO:0004888">
    <property type="term" value="F:transmembrane signaling receptor activity"/>
    <property type="evidence" value="ECO:0007669"/>
    <property type="project" value="InterPro"/>
</dbReference>
<keyword evidence="2" id="KW-1003">Cell membrane</keyword>
<sequence>MLNLHFLESWKISTKLRALTACAILGIIVLTVLFLASERKLVLQERQDSVRQAVETAHGVVAYYQALASKGKMPEAEAKAAALSAVKELRYNRTEYFWINDMQPAMIMHPIKPELDGKVLSEQKDADGKPLFVEMAAIVKADGSGFLNYRWPKPGSDQPVPKVSYVKGFAPWGWVVGSGVYVDTVESTIMSRVIEFTVGALALAAALLVICSMIGRSLLRQLGAEPAYTAEVTRRIAAGDLTVPVELKAHDQSSLLYSIKSMRDSIAGIVGQVRTGTDSIVTASGEIASGNLDLSSRTEEQASSLEETAASMEELTSTVRNNAENAQQANSLAINASQLATDGGQVVAQVVNTMESIKGSSGRIADIVNIIDGIAFQTNILALNAAVEAARAGEQGRGFAVVAAEVRTLAQRSASAAKEIKTLIDASVVQVDEGGVLVQQAGETMEKVVVSVRQVADLIGEIAAASREQASGIHQVNQAIGQMDEVTQQNAALVEEAASASESLKEQANQLHAAVSIFKVAAVAAAPAAEQPALRVLQGKGMRKSLPRIARRA</sequence>
<dbReference type="CDD" id="cd11386">
    <property type="entry name" value="MCP_signal"/>
    <property type="match status" value="1"/>
</dbReference>
<evidence type="ECO:0000256" key="5">
    <source>
        <dbReference type="ARBA" id="ARBA00022989"/>
    </source>
</evidence>
<keyword evidence="4 10" id="KW-0812">Transmembrane</keyword>
<dbReference type="Gene3D" id="1.10.287.950">
    <property type="entry name" value="Methyl-accepting chemotaxis protein"/>
    <property type="match status" value="1"/>
</dbReference>
<reference evidence="12 13" key="1">
    <citation type="submission" date="2016-02" db="EMBL/GenBank/DDBJ databases">
        <authorList>
            <person name="Wen L."/>
            <person name="He K."/>
            <person name="Yang H."/>
        </authorList>
    </citation>
    <scope>NUCLEOTIDE SEQUENCE [LARGE SCALE GENOMIC DNA]</scope>
    <source>
        <strain evidence="12 13">TSA40</strain>
    </source>
</reference>
<name>A0A254T9F1_9BURK</name>
<dbReference type="OrthoDB" id="8555762at2"/>
<dbReference type="SMART" id="SM01049">
    <property type="entry name" value="Cache_2"/>
    <property type="match status" value="1"/>
</dbReference>
<proteinExistence type="inferred from homology"/>
<evidence type="ECO:0000256" key="3">
    <source>
        <dbReference type="ARBA" id="ARBA00022481"/>
    </source>
</evidence>
<dbReference type="Proteomes" id="UP000197535">
    <property type="component" value="Unassembled WGS sequence"/>
</dbReference>
<dbReference type="AlphaFoldDB" id="A0A254T9F1"/>
<organism evidence="12 13">
    <name type="scientific">Noviherbaspirillum denitrificans</name>
    <dbReference type="NCBI Taxonomy" id="1968433"/>
    <lineage>
        <taxon>Bacteria</taxon>
        <taxon>Pseudomonadati</taxon>
        <taxon>Pseudomonadota</taxon>
        <taxon>Betaproteobacteria</taxon>
        <taxon>Burkholderiales</taxon>
        <taxon>Oxalobacteraceae</taxon>
        <taxon>Noviherbaspirillum</taxon>
    </lineage>
</organism>
<feature type="transmembrane region" description="Helical" evidence="10">
    <location>
        <begin position="16"/>
        <end position="36"/>
    </location>
</feature>
<protein>
    <recommendedName>
        <fullName evidence="11">Methyl-accepting transducer domain-containing protein</fullName>
    </recommendedName>
</protein>
<keyword evidence="13" id="KW-1185">Reference proteome</keyword>
<comment type="subcellular location">
    <subcellularLocation>
        <location evidence="1">Cell membrane</location>
        <topology evidence="1">Multi-pass membrane protein</topology>
    </subcellularLocation>
</comment>
<evidence type="ECO:0000313" key="13">
    <source>
        <dbReference type="Proteomes" id="UP000197535"/>
    </source>
</evidence>
<dbReference type="InterPro" id="IPR004090">
    <property type="entry name" value="Chemotax_Me-accpt_rcpt"/>
</dbReference>
<dbReference type="SMART" id="SM00283">
    <property type="entry name" value="MA"/>
    <property type="match status" value="1"/>
</dbReference>
<comment type="similarity">
    <text evidence="7">Belongs to the methyl-accepting chemotaxis (MCP) protein family.</text>
</comment>
<feature type="transmembrane region" description="Helical" evidence="10">
    <location>
        <begin position="196"/>
        <end position="215"/>
    </location>
</feature>
<evidence type="ECO:0000256" key="7">
    <source>
        <dbReference type="ARBA" id="ARBA00029447"/>
    </source>
</evidence>
<dbReference type="Pfam" id="PF00015">
    <property type="entry name" value="MCPsignal"/>
    <property type="match status" value="1"/>
</dbReference>
<keyword evidence="8" id="KW-0807">Transducer</keyword>
<dbReference type="GO" id="GO:0006935">
    <property type="term" value="P:chemotaxis"/>
    <property type="evidence" value="ECO:0007669"/>
    <property type="project" value="InterPro"/>
</dbReference>
<evidence type="ECO:0000256" key="4">
    <source>
        <dbReference type="ARBA" id="ARBA00022692"/>
    </source>
</evidence>
<dbReference type="Gene3D" id="3.30.450.20">
    <property type="entry name" value="PAS domain"/>
    <property type="match status" value="1"/>
</dbReference>
<dbReference type="GO" id="GO:0007165">
    <property type="term" value="P:signal transduction"/>
    <property type="evidence" value="ECO:0007669"/>
    <property type="project" value="UniProtKB-KW"/>
</dbReference>
<feature type="domain" description="Methyl-accepting transducer" evidence="11">
    <location>
        <begin position="276"/>
        <end position="505"/>
    </location>
</feature>
<comment type="caution">
    <text evidence="12">The sequence shown here is derived from an EMBL/GenBank/DDBJ whole genome shotgun (WGS) entry which is preliminary data.</text>
</comment>
<keyword evidence="3" id="KW-0488">Methylation</keyword>
<dbReference type="FunFam" id="1.10.287.950:FF:000001">
    <property type="entry name" value="Methyl-accepting chemotaxis sensory transducer"/>
    <property type="match status" value="1"/>
</dbReference>
<dbReference type="GO" id="GO:0005886">
    <property type="term" value="C:plasma membrane"/>
    <property type="evidence" value="ECO:0007669"/>
    <property type="project" value="UniProtKB-SubCell"/>
</dbReference>
<feature type="coiled-coil region" evidence="9">
    <location>
        <begin position="476"/>
        <end position="514"/>
    </location>
</feature>
<evidence type="ECO:0000256" key="10">
    <source>
        <dbReference type="SAM" id="Phobius"/>
    </source>
</evidence>
<dbReference type="RefSeq" id="WP_088706193.1">
    <property type="nucleotide sequence ID" value="NZ_LSTO01000001.1"/>
</dbReference>